<dbReference type="Proteomes" id="UP000265520">
    <property type="component" value="Unassembled WGS sequence"/>
</dbReference>
<feature type="non-terminal residue" evidence="1">
    <location>
        <position position="1"/>
    </location>
</feature>
<keyword evidence="2" id="KW-1185">Reference proteome</keyword>
<evidence type="ECO:0000313" key="1">
    <source>
        <dbReference type="EMBL" id="MCI37957.1"/>
    </source>
</evidence>
<name>A0A392RNZ6_9FABA</name>
<evidence type="ECO:0000313" key="2">
    <source>
        <dbReference type="Proteomes" id="UP000265520"/>
    </source>
</evidence>
<dbReference type="AlphaFoldDB" id="A0A392RNZ6"/>
<comment type="caution">
    <text evidence="1">The sequence shown here is derived from an EMBL/GenBank/DDBJ whole genome shotgun (WGS) entry which is preliminary data.</text>
</comment>
<sequence length="89" mass="10168">SRVRKAFRGSKRVWCKLVKLPKNPMVAGGKIFMRAEGIPMDEHEEVHLVGLRRVVGCKKEVQTGKLFKVGENNKVEQHDGWWEVGITIN</sequence>
<proteinExistence type="predicted"/>
<dbReference type="EMBL" id="LXQA010250393">
    <property type="protein sequence ID" value="MCI37957.1"/>
    <property type="molecule type" value="Genomic_DNA"/>
</dbReference>
<accession>A0A392RNZ6</accession>
<protein>
    <submittedName>
        <fullName evidence="1">Uncharacterized protein</fullName>
    </submittedName>
</protein>
<reference evidence="1 2" key="1">
    <citation type="journal article" date="2018" name="Front. Plant Sci.">
        <title>Red Clover (Trifolium pratense) and Zigzag Clover (T. medium) - A Picture of Genomic Similarities and Differences.</title>
        <authorList>
            <person name="Dluhosova J."/>
            <person name="Istvanek J."/>
            <person name="Nedelnik J."/>
            <person name="Repkova J."/>
        </authorList>
    </citation>
    <scope>NUCLEOTIDE SEQUENCE [LARGE SCALE GENOMIC DNA]</scope>
    <source>
        <strain evidence="2">cv. 10/8</strain>
        <tissue evidence="1">Leaf</tissue>
    </source>
</reference>
<organism evidence="1 2">
    <name type="scientific">Trifolium medium</name>
    <dbReference type="NCBI Taxonomy" id="97028"/>
    <lineage>
        <taxon>Eukaryota</taxon>
        <taxon>Viridiplantae</taxon>
        <taxon>Streptophyta</taxon>
        <taxon>Embryophyta</taxon>
        <taxon>Tracheophyta</taxon>
        <taxon>Spermatophyta</taxon>
        <taxon>Magnoliopsida</taxon>
        <taxon>eudicotyledons</taxon>
        <taxon>Gunneridae</taxon>
        <taxon>Pentapetalae</taxon>
        <taxon>rosids</taxon>
        <taxon>fabids</taxon>
        <taxon>Fabales</taxon>
        <taxon>Fabaceae</taxon>
        <taxon>Papilionoideae</taxon>
        <taxon>50 kb inversion clade</taxon>
        <taxon>NPAAA clade</taxon>
        <taxon>Hologalegina</taxon>
        <taxon>IRL clade</taxon>
        <taxon>Trifolieae</taxon>
        <taxon>Trifolium</taxon>
    </lineage>
</organism>